<dbReference type="InterPro" id="IPR006048">
    <property type="entry name" value="A-amylase/branching_C"/>
</dbReference>
<dbReference type="GO" id="GO:0046872">
    <property type="term" value="F:metal ion binding"/>
    <property type="evidence" value="ECO:0007669"/>
    <property type="project" value="UniProtKB-KW"/>
</dbReference>
<dbReference type="OrthoDB" id="550577at2759"/>
<dbReference type="EMBL" id="NBIV01000300">
    <property type="protein sequence ID" value="PXF40401.1"/>
    <property type="molecule type" value="Genomic_DNA"/>
</dbReference>
<dbReference type="SMART" id="SM00642">
    <property type="entry name" value="Aamy"/>
    <property type="match status" value="1"/>
</dbReference>
<keyword evidence="15" id="KW-1185">Reference proteome</keyword>
<feature type="signal peptide" evidence="12">
    <location>
        <begin position="1"/>
        <end position="26"/>
    </location>
</feature>
<dbReference type="Gene3D" id="2.60.40.10">
    <property type="entry name" value="Immunoglobulins"/>
    <property type="match status" value="1"/>
</dbReference>
<feature type="chain" id="PRO_5015928780" description="Alpha-amylase" evidence="12">
    <location>
        <begin position="27"/>
        <end position="573"/>
    </location>
</feature>
<dbReference type="PANTHER" id="PTHR43447">
    <property type="entry name" value="ALPHA-AMYLASE"/>
    <property type="match status" value="1"/>
</dbReference>
<gene>
    <name evidence="14" type="ORF">BWQ96_09893</name>
</gene>
<comment type="similarity">
    <text evidence="3 10">Belongs to the glycosyl hydrolase 13 family.</text>
</comment>
<dbReference type="SMART" id="SM00632">
    <property type="entry name" value="Aamy_C"/>
    <property type="match status" value="1"/>
</dbReference>
<dbReference type="AlphaFoldDB" id="A0A2V3IEC4"/>
<dbReference type="Proteomes" id="UP000247409">
    <property type="component" value="Unassembled WGS sequence"/>
</dbReference>
<dbReference type="EC" id="3.2.1.1" evidence="4 11"/>
<name>A0A2V3IEC4_9FLOR</name>
<evidence type="ECO:0000256" key="10">
    <source>
        <dbReference type="RuleBase" id="RU003615"/>
    </source>
</evidence>
<keyword evidence="5" id="KW-0479">Metal-binding</keyword>
<dbReference type="InterPro" id="IPR002044">
    <property type="entry name" value="CBM20"/>
</dbReference>
<dbReference type="Gene3D" id="2.60.40.1180">
    <property type="entry name" value="Golgi alpha-mannosidase II"/>
    <property type="match status" value="1"/>
</dbReference>
<dbReference type="InterPro" id="IPR017853">
    <property type="entry name" value="GH"/>
</dbReference>
<keyword evidence="12" id="KW-0732">Signal</keyword>
<keyword evidence="8 11" id="KW-0119">Carbohydrate metabolism</keyword>
<keyword evidence="9 11" id="KW-0326">Glycosidase</keyword>
<dbReference type="GO" id="GO:0005975">
    <property type="term" value="P:carbohydrate metabolic process"/>
    <property type="evidence" value="ECO:0007669"/>
    <property type="project" value="InterPro"/>
</dbReference>
<comment type="cofactor">
    <cofactor evidence="2">
        <name>Ca(2+)</name>
        <dbReference type="ChEBI" id="CHEBI:29108"/>
    </cofactor>
</comment>
<dbReference type="SUPFAM" id="SSF51445">
    <property type="entry name" value="(Trans)glycosidases"/>
    <property type="match status" value="1"/>
</dbReference>
<dbReference type="InterPro" id="IPR006047">
    <property type="entry name" value="GH13_cat_dom"/>
</dbReference>
<dbReference type="PROSITE" id="PS51166">
    <property type="entry name" value="CBM20"/>
    <property type="match status" value="1"/>
</dbReference>
<keyword evidence="6 11" id="KW-0378">Hydrolase</keyword>
<proteinExistence type="inferred from homology"/>
<evidence type="ECO:0000256" key="6">
    <source>
        <dbReference type="ARBA" id="ARBA00022801"/>
    </source>
</evidence>
<feature type="domain" description="CBM20" evidence="13">
    <location>
        <begin position="469"/>
        <end position="573"/>
    </location>
</feature>
<evidence type="ECO:0000256" key="12">
    <source>
        <dbReference type="SAM" id="SignalP"/>
    </source>
</evidence>
<accession>A0A2V3IEC4</accession>
<evidence type="ECO:0000256" key="9">
    <source>
        <dbReference type="ARBA" id="ARBA00023295"/>
    </source>
</evidence>
<reference evidence="14 15" key="1">
    <citation type="journal article" date="2018" name="Mol. Biol. Evol.">
        <title>Analysis of the draft genome of the red seaweed Gracilariopsis chorda provides insights into genome size evolution in Rhodophyta.</title>
        <authorList>
            <person name="Lee J."/>
            <person name="Yang E.C."/>
            <person name="Graf L."/>
            <person name="Yang J.H."/>
            <person name="Qiu H."/>
            <person name="Zel Zion U."/>
            <person name="Chan C.X."/>
            <person name="Stephens T.G."/>
            <person name="Weber A.P.M."/>
            <person name="Boo G.H."/>
            <person name="Boo S.M."/>
            <person name="Kim K.M."/>
            <person name="Shin Y."/>
            <person name="Jung M."/>
            <person name="Lee S.J."/>
            <person name="Yim H.S."/>
            <person name="Lee J.H."/>
            <person name="Bhattacharya D."/>
            <person name="Yoon H.S."/>
        </authorList>
    </citation>
    <scope>NUCLEOTIDE SEQUENCE [LARGE SCALE GENOMIC DNA]</scope>
    <source>
        <strain evidence="14 15">SKKU-2015</strain>
        <tissue evidence="14">Whole body</tissue>
    </source>
</reference>
<dbReference type="InterPro" id="IPR013780">
    <property type="entry name" value="Glyco_hydro_b"/>
</dbReference>
<comment type="caution">
    <text evidence="14">The sequence shown here is derived from an EMBL/GenBank/DDBJ whole genome shotgun (WGS) entry which is preliminary data.</text>
</comment>
<evidence type="ECO:0000256" key="11">
    <source>
        <dbReference type="RuleBase" id="RU361134"/>
    </source>
</evidence>
<dbReference type="PRINTS" id="PR00110">
    <property type="entry name" value="ALPHAAMYLASE"/>
</dbReference>
<dbReference type="InterPro" id="IPR013783">
    <property type="entry name" value="Ig-like_fold"/>
</dbReference>
<evidence type="ECO:0000313" key="14">
    <source>
        <dbReference type="EMBL" id="PXF40401.1"/>
    </source>
</evidence>
<evidence type="ECO:0000256" key="7">
    <source>
        <dbReference type="ARBA" id="ARBA00022837"/>
    </source>
</evidence>
<sequence>MLRGTKLYVLFGLGTILWPLFSSARGESRIAFVHLFEWSWNDIGKECERQLGPKGFTAVQVSPPQQSVDRSEWWSRYQPISYAIEGRGGSRSEFRAMVRRCASAGVDVYVDAVINHMAALNRDFPLVPYTSNDFHTCRSTINYSNRFEVQNCDLVGLNDLKTESEYVRRKIADYMNDLIDLGVKGFRLDAAKHMASGDIRAIVSKLKRRVFIFQEVIGAGGEAVQPSEYVSNGAVTEFKFERTVGHFFKGRAKLKDIRHVINSRGWMRSDDAVVFVSNHDDQRQNTQATLTYKDIGNLYYIGEIFSLAYPYGYPKVMSSYFFEDHDQGPPRHGVHSGGACGREWVCEHRWRGISNMVEFRGKTSGKFFVSHWWDNGNHQIGFGRGGLGYVMINREDFATIDKVVDTGMRQGTYCDIVNGEVKDGLCDGATISVGADGKAHFKVGAIGAAAIHVGSLVRGGGGGNGGGDGSQSDDVEVSFECRNGQTVTGQGVYVVGSSVEVGVWEVGRAVQLSAAAYPTWRGTISMTRGQRVEWKCIKRSEAKADNEQMEQWQGGANNVLVASDDGQLAVASF</sequence>
<dbReference type="InterPro" id="IPR031319">
    <property type="entry name" value="A-amylase_C"/>
</dbReference>
<organism evidence="14 15">
    <name type="scientific">Gracilariopsis chorda</name>
    <dbReference type="NCBI Taxonomy" id="448386"/>
    <lineage>
        <taxon>Eukaryota</taxon>
        <taxon>Rhodophyta</taxon>
        <taxon>Florideophyceae</taxon>
        <taxon>Rhodymeniophycidae</taxon>
        <taxon>Gracilariales</taxon>
        <taxon>Gracilariaceae</taxon>
        <taxon>Gracilariopsis</taxon>
    </lineage>
</organism>
<dbReference type="STRING" id="448386.A0A2V3IEC4"/>
<dbReference type="Pfam" id="PF00128">
    <property type="entry name" value="Alpha-amylase"/>
    <property type="match status" value="1"/>
</dbReference>
<comment type="catalytic activity">
    <reaction evidence="1 11">
        <text>Endohydrolysis of (1-&gt;4)-alpha-D-glucosidic linkages in polysaccharides containing three or more (1-&gt;4)-alpha-linked D-glucose units.</text>
        <dbReference type="EC" id="3.2.1.1"/>
    </reaction>
</comment>
<dbReference type="Pfam" id="PF00686">
    <property type="entry name" value="CBM_20"/>
    <property type="match status" value="1"/>
</dbReference>
<evidence type="ECO:0000256" key="4">
    <source>
        <dbReference type="ARBA" id="ARBA00012595"/>
    </source>
</evidence>
<dbReference type="Gene3D" id="3.20.20.80">
    <property type="entry name" value="Glycosidases"/>
    <property type="match status" value="1"/>
</dbReference>
<evidence type="ECO:0000256" key="8">
    <source>
        <dbReference type="ARBA" id="ARBA00023277"/>
    </source>
</evidence>
<dbReference type="GO" id="GO:0004556">
    <property type="term" value="F:alpha-amylase activity"/>
    <property type="evidence" value="ECO:0007669"/>
    <property type="project" value="UniProtKB-UniRule"/>
</dbReference>
<dbReference type="SMART" id="SM01065">
    <property type="entry name" value="CBM_2"/>
    <property type="match status" value="1"/>
</dbReference>
<evidence type="ECO:0000256" key="1">
    <source>
        <dbReference type="ARBA" id="ARBA00000548"/>
    </source>
</evidence>
<evidence type="ECO:0000256" key="5">
    <source>
        <dbReference type="ARBA" id="ARBA00022723"/>
    </source>
</evidence>
<dbReference type="InterPro" id="IPR006046">
    <property type="entry name" value="Alpha_amylase"/>
</dbReference>
<keyword evidence="7" id="KW-0106">Calcium</keyword>
<evidence type="ECO:0000256" key="3">
    <source>
        <dbReference type="ARBA" id="ARBA00008061"/>
    </source>
</evidence>
<dbReference type="InterPro" id="IPR013784">
    <property type="entry name" value="Carb-bd-like_fold"/>
</dbReference>
<protein>
    <recommendedName>
        <fullName evidence="4 11">Alpha-amylase</fullName>
        <ecNumber evidence="4 11">3.2.1.1</ecNumber>
    </recommendedName>
</protein>
<dbReference type="GO" id="GO:2001070">
    <property type="term" value="F:starch binding"/>
    <property type="evidence" value="ECO:0007669"/>
    <property type="project" value="InterPro"/>
</dbReference>
<dbReference type="SUPFAM" id="SSF51011">
    <property type="entry name" value="Glycosyl hydrolase domain"/>
    <property type="match status" value="1"/>
</dbReference>
<dbReference type="SUPFAM" id="SSF49452">
    <property type="entry name" value="Starch-binding domain-like"/>
    <property type="match status" value="1"/>
</dbReference>
<evidence type="ECO:0000259" key="13">
    <source>
        <dbReference type="PROSITE" id="PS51166"/>
    </source>
</evidence>
<dbReference type="Pfam" id="PF02806">
    <property type="entry name" value="Alpha-amylase_C"/>
    <property type="match status" value="1"/>
</dbReference>
<evidence type="ECO:0000256" key="2">
    <source>
        <dbReference type="ARBA" id="ARBA00001913"/>
    </source>
</evidence>
<dbReference type="CDD" id="cd11317">
    <property type="entry name" value="AmyAc_bac_euk_AmyA"/>
    <property type="match status" value="1"/>
</dbReference>
<evidence type="ECO:0000313" key="15">
    <source>
        <dbReference type="Proteomes" id="UP000247409"/>
    </source>
</evidence>